<dbReference type="STRING" id="1569628.A0A316V177"/>
<evidence type="ECO:0000313" key="3">
    <source>
        <dbReference type="Proteomes" id="UP000245884"/>
    </source>
</evidence>
<dbReference type="Gene3D" id="3.40.50.720">
    <property type="entry name" value="NAD(P)-binding Rossmann-like Domain"/>
    <property type="match status" value="1"/>
</dbReference>
<dbReference type="OrthoDB" id="674948at2759"/>
<evidence type="ECO:0000313" key="2">
    <source>
        <dbReference type="EMBL" id="PWN30758.1"/>
    </source>
</evidence>
<sequence length="366" mass="40425">MNLLDCLPSFHRVTPVPRSPSAAHVDLLLLGSGWTSTFVLPLAAEAGLSTAFTTRAGGGGSIKFDFDPKEDDNVEAFRSLPDATTVLIIFPVYEEGGIERLVRGYLESRDETGVDRYYDDEKRAKTRDLDTNFVLLGSTGIYDNGPTFAPHEDLLLSHHKKKKHHKHHDKKPKDPCPDKPSSPWIDESSPYSPLPRAISEEKLLALSKPNNAVRAKPISTAVLLLCGLWGHGRSVRRYLSRLPGDKNVVREMGSVHFVHGRDVGRACVAMAKDFDIAAGKRWILTNQRIYDLWDLSSRFGSSGEEGRNHPPTGPLPGIVAELMDETGVKALPRSAEEMHTLNGSKTLDGRAFWKAFGLTPDSPWVD</sequence>
<accession>A0A316V177</accession>
<evidence type="ECO:0000256" key="1">
    <source>
        <dbReference type="SAM" id="MobiDB-lite"/>
    </source>
</evidence>
<dbReference type="AlphaFoldDB" id="A0A316V177"/>
<name>A0A316V177_9BASI</name>
<dbReference type="PANTHER" id="PTHR40129">
    <property type="entry name" value="KETOPANTOATE REDUCTASE N-TERMINAL DOMAIN-CONTAINING PROTEIN"/>
    <property type="match status" value="1"/>
</dbReference>
<proteinExistence type="predicted"/>
<feature type="compositionally biased region" description="Basic residues" evidence="1">
    <location>
        <begin position="158"/>
        <end position="170"/>
    </location>
</feature>
<dbReference type="Proteomes" id="UP000245884">
    <property type="component" value="Unassembled WGS sequence"/>
</dbReference>
<protein>
    <submittedName>
        <fullName evidence="2">Uncharacterized protein</fullName>
    </submittedName>
</protein>
<gene>
    <name evidence="2" type="ORF">BDZ90DRAFT_257820</name>
</gene>
<feature type="region of interest" description="Disordered" evidence="1">
    <location>
        <begin position="158"/>
        <end position="191"/>
    </location>
</feature>
<dbReference type="RefSeq" id="XP_025365370.1">
    <property type="nucleotide sequence ID" value="XM_025508003.1"/>
</dbReference>
<dbReference type="PANTHER" id="PTHR40129:SF2">
    <property type="entry name" value="KETOPANTOATE REDUCTASE N-TERMINAL DOMAIN-CONTAINING PROTEIN"/>
    <property type="match status" value="1"/>
</dbReference>
<reference evidence="2 3" key="1">
    <citation type="journal article" date="2018" name="Mol. Biol. Evol.">
        <title>Broad Genomic Sampling Reveals a Smut Pathogenic Ancestry of the Fungal Clade Ustilaginomycotina.</title>
        <authorList>
            <person name="Kijpornyongpan T."/>
            <person name="Mondo S.J."/>
            <person name="Barry K."/>
            <person name="Sandor L."/>
            <person name="Lee J."/>
            <person name="Lipzen A."/>
            <person name="Pangilinan J."/>
            <person name="LaButti K."/>
            <person name="Hainaut M."/>
            <person name="Henrissat B."/>
            <person name="Grigoriev I.V."/>
            <person name="Spatafora J.W."/>
            <person name="Aime M.C."/>
        </authorList>
    </citation>
    <scope>NUCLEOTIDE SEQUENCE [LARGE SCALE GENOMIC DNA]</scope>
    <source>
        <strain evidence="2 3">MCA 5214</strain>
    </source>
</reference>
<dbReference type="EMBL" id="KZ819662">
    <property type="protein sequence ID" value="PWN30758.1"/>
    <property type="molecule type" value="Genomic_DNA"/>
</dbReference>
<keyword evidence="3" id="KW-1185">Reference proteome</keyword>
<organism evidence="2 3">
    <name type="scientific">Jaminaea rosea</name>
    <dbReference type="NCBI Taxonomy" id="1569628"/>
    <lineage>
        <taxon>Eukaryota</taxon>
        <taxon>Fungi</taxon>
        <taxon>Dikarya</taxon>
        <taxon>Basidiomycota</taxon>
        <taxon>Ustilaginomycotina</taxon>
        <taxon>Exobasidiomycetes</taxon>
        <taxon>Microstromatales</taxon>
        <taxon>Microstromatales incertae sedis</taxon>
        <taxon>Jaminaea</taxon>
    </lineage>
</organism>
<dbReference type="GeneID" id="37029826"/>